<dbReference type="InterPro" id="IPR001173">
    <property type="entry name" value="Glyco_trans_2-like"/>
</dbReference>
<sequence>MITLSVVVPVRDGDPYIADALTSLVRNVSDTFRTEVIVVDDGSVDATPEVIDDFRGELPGLSVITNPAPVGLADARNLGLKLATGRYVTFLDGDDWLAPGYLAQLVSAIDGLGCDFLRVDHVRADGRKRETFRAPEARRNVVLSPRDSILPTDGKTMVDYAFAWAGIYRRELGELLAFPSGLHTAEDRPWIWRLHQRARSYAMVSLAGVFYRRGLAASLTQIGDERQLHFFDAFDLVLAEVEKEFQPKAIRMFCALLANHLENGSRFTQEIADQFEGRGGATLTRLPADLVDDAIASFEPARQTMLLRLREEES</sequence>
<organism evidence="2 3">
    <name type="scientific">Planotetraspora silvatica</name>
    <dbReference type="NCBI Taxonomy" id="234614"/>
    <lineage>
        <taxon>Bacteria</taxon>
        <taxon>Bacillati</taxon>
        <taxon>Actinomycetota</taxon>
        <taxon>Actinomycetes</taxon>
        <taxon>Streptosporangiales</taxon>
        <taxon>Streptosporangiaceae</taxon>
        <taxon>Planotetraspora</taxon>
    </lineage>
</organism>
<dbReference type="InterPro" id="IPR050834">
    <property type="entry name" value="Glycosyltransf_2"/>
</dbReference>
<proteinExistence type="predicted"/>
<dbReference type="InterPro" id="IPR029044">
    <property type="entry name" value="Nucleotide-diphossugar_trans"/>
</dbReference>
<evidence type="ECO:0000313" key="2">
    <source>
        <dbReference type="EMBL" id="GII46333.1"/>
    </source>
</evidence>
<dbReference type="Gene3D" id="3.90.550.10">
    <property type="entry name" value="Spore Coat Polysaccharide Biosynthesis Protein SpsA, Chain A"/>
    <property type="match status" value="1"/>
</dbReference>
<dbReference type="GO" id="GO:0016740">
    <property type="term" value="F:transferase activity"/>
    <property type="evidence" value="ECO:0007669"/>
    <property type="project" value="UniProtKB-KW"/>
</dbReference>
<dbReference type="SUPFAM" id="SSF53448">
    <property type="entry name" value="Nucleotide-diphospho-sugar transferases"/>
    <property type="match status" value="1"/>
</dbReference>
<dbReference type="RefSeq" id="WP_203974096.1">
    <property type="nucleotide sequence ID" value="NZ_BAAAKY010000033.1"/>
</dbReference>
<accession>A0A8J3UIG4</accession>
<dbReference type="PANTHER" id="PTHR43685">
    <property type="entry name" value="GLYCOSYLTRANSFERASE"/>
    <property type="match status" value="1"/>
</dbReference>
<comment type="caution">
    <text evidence="2">The sequence shown here is derived from an EMBL/GenBank/DDBJ whole genome shotgun (WGS) entry which is preliminary data.</text>
</comment>
<dbReference type="PANTHER" id="PTHR43685:SF2">
    <property type="entry name" value="GLYCOSYLTRANSFERASE 2-LIKE DOMAIN-CONTAINING PROTEIN"/>
    <property type="match status" value="1"/>
</dbReference>
<evidence type="ECO:0000313" key="3">
    <source>
        <dbReference type="Proteomes" id="UP000644610"/>
    </source>
</evidence>
<reference evidence="2" key="1">
    <citation type="submission" date="2021-01" db="EMBL/GenBank/DDBJ databases">
        <title>Whole genome shotgun sequence of Planotetraspora silvatica NBRC 100141.</title>
        <authorList>
            <person name="Komaki H."/>
            <person name="Tamura T."/>
        </authorList>
    </citation>
    <scope>NUCLEOTIDE SEQUENCE</scope>
    <source>
        <strain evidence="2">NBRC 100141</strain>
    </source>
</reference>
<dbReference type="EMBL" id="BOOQ01000016">
    <property type="protein sequence ID" value="GII46333.1"/>
    <property type="molecule type" value="Genomic_DNA"/>
</dbReference>
<keyword evidence="3" id="KW-1185">Reference proteome</keyword>
<gene>
    <name evidence="2" type="ORF">Psi02_27570</name>
</gene>
<dbReference type="CDD" id="cd00761">
    <property type="entry name" value="Glyco_tranf_GTA_type"/>
    <property type="match status" value="1"/>
</dbReference>
<dbReference type="Pfam" id="PF00535">
    <property type="entry name" value="Glycos_transf_2"/>
    <property type="match status" value="1"/>
</dbReference>
<dbReference type="AlphaFoldDB" id="A0A8J3UIG4"/>
<keyword evidence="2" id="KW-0808">Transferase</keyword>
<protein>
    <submittedName>
        <fullName evidence="2">Glycosyl transferase</fullName>
    </submittedName>
</protein>
<evidence type="ECO:0000259" key="1">
    <source>
        <dbReference type="Pfam" id="PF00535"/>
    </source>
</evidence>
<dbReference type="Proteomes" id="UP000644610">
    <property type="component" value="Unassembled WGS sequence"/>
</dbReference>
<name>A0A8J3UIG4_9ACTN</name>
<feature type="domain" description="Glycosyltransferase 2-like" evidence="1">
    <location>
        <begin position="5"/>
        <end position="140"/>
    </location>
</feature>